<feature type="region of interest" description="Disordered" evidence="1">
    <location>
        <begin position="45"/>
        <end position="68"/>
    </location>
</feature>
<dbReference type="Proteomes" id="UP001201980">
    <property type="component" value="Unassembled WGS sequence"/>
</dbReference>
<feature type="compositionally biased region" description="Polar residues" evidence="1">
    <location>
        <begin position="232"/>
        <end position="241"/>
    </location>
</feature>
<feature type="compositionally biased region" description="Low complexity" evidence="1">
    <location>
        <begin position="246"/>
        <end position="261"/>
    </location>
</feature>
<evidence type="ECO:0000259" key="2">
    <source>
        <dbReference type="Pfam" id="PF20150"/>
    </source>
</evidence>
<accession>A0AAD5WS56</accession>
<sequence length="472" mass="52083">MAHSLDDSFLSLLGPSPPTRSRNNLRRVESGTSFTLCTTILDDKENISFTSPSPPQRPSLARPSWPTPPSSSLQEFHLFPSLPTELRLKVWKHAIFPRIIIAAVVPCKQHRTNTSEGADSEGIRFEMGESFEDVVQARYDGKWEEPPRRGTQRLVPPILQVNRESRMVGLENYGMGFSWKPPPSLGTRDFVEGLSLGGGNLHHDQGHVLGSGRDENHSFSPLPSHGVADGAQDTSPSQQLLNARLSRSSQPSPSPCSSSQPIGELPGPQIPSHVLRMIRTLPLTPSEQQKLRPPRLFFSPDHDTLLLAGDLEPWDSETGLSHPAAYFFLKHEASRVKHLALLMKSLRIDHLEAEDVATVLFHVVDRFTGLEGNRLEVWVEEGDEEIFGLDGGHAGRAGERVRGRFEERSMSGTGKLERSSAENDGLVANYGGGNNVISKIWKACMGTHARSSVAGQLRDSLRIEMVAADERF</sequence>
<protein>
    <recommendedName>
        <fullName evidence="2">2EXR domain-containing protein</fullName>
    </recommendedName>
</protein>
<dbReference type="PANTHER" id="PTHR35910:SF6">
    <property type="entry name" value="2EXR DOMAIN-CONTAINING PROTEIN"/>
    <property type="match status" value="1"/>
</dbReference>
<proteinExistence type="predicted"/>
<feature type="domain" description="2EXR" evidence="2">
    <location>
        <begin position="76"/>
        <end position="180"/>
    </location>
</feature>
<feature type="region of interest" description="Disordered" evidence="1">
    <location>
        <begin position="196"/>
        <end position="269"/>
    </location>
</feature>
<organism evidence="3 4">
    <name type="scientific">Zalerion maritima</name>
    <dbReference type="NCBI Taxonomy" id="339359"/>
    <lineage>
        <taxon>Eukaryota</taxon>
        <taxon>Fungi</taxon>
        <taxon>Dikarya</taxon>
        <taxon>Ascomycota</taxon>
        <taxon>Pezizomycotina</taxon>
        <taxon>Sordariomycetes</taxon>
        <taxon>Lulworthiomycetidae</taxon>
        <taxon>Lulworthiales</taxon>
        <taxon>Lulworthiaceae</taxon>
        <taxon>Zalerion</taxon>
    </lineage>
</organism>
<name>A0AAD5WS56_9PEZI</name>
<dbReference type="PANTHER" id="PTHR35910">
    <property type="entry name" value="2EXR DOMAIN-CONTAINING PROTEIN"/>
    <property type="match status" value="1"/>
</dbReference>
<gene>
    <name evidence="3" type="ORF">MKZ38_003766</name>
</gene>
<reference evidence="3" key="1">
    <citation type="submission" date="2022-07" db="EMBL/GenBank/DDBJ databases">
        <title>Draft genome sequence of Zalerion maritima ATCC 34329, a (micro)plastics degrading marine fungus.</title>
        <authorList>
            <person name="Paco A."/>
            <person name="Goncalves M.F.M."/>
            <person name="Rocha-Santos T.A.P."/>
            <person name="Alves A."/>
        </authorList>
    </citation>
    <scope>NUCLEOTIDE SEQUENCE</scope>
    <source>
        <strain evidence="3">ATCC 34329</strain>
    </source>
</reference>
<dbReference type="InterPro" id="IPR045518">
    <property type="entry name" value="2EXR"/>
</dbReference>
<comment type="caution">
    <text evidence="3">The sequence shown here is derived from an EMBL/GenBank/DDBJ whole genome shotgun (WGS) entry which is preliminary data.</text>
</comment>
<evidence type="ECO:0000313" key="4">
    <source>
        <dbReference type="Proteomes" id="UP001201980"/>
    </source>
</evidence>
<feature type="compositionally biased region" description="Basic and acidic residues" evidence="1">
    <location>
        <begin position="201"/>
        <end position="217"/>
    </location>
</feature>
<evidence type="ECO:0000256" key="1">
    <source>
        <dbReference type="SAM" id="MobiDB-lite"/>
    </source>
</evidence>
<dbReference type="Pfam" id="PF20150">
    <property type="entry name" value="2EXR"/>
    <property type="match status" value="1"/>
</dbReference>
<dbReference type="AlphaFoldDB" id="A0AAD5WS56"/>
<keyword evidence="4" id="KW-1185">Reference proteome</keyword>
<dbReference type="EMBL" id="JAKWBI020000221">
    <property type="protein sequence ID" value="KAJ2898653.1"/>
    <property type="molecule type" value="Genomic_DNA"/>
</dbReference>
<evidence type="ECO:0000313" key="3">
    <source>
        <dbReference type="EMBL" id="KAJ2898653.1"/>
    </source>
</evidence>